<dbReference type="OrthoDB" id="9790035at2"/>
<dbReference type="EMBL" id="QZFV01000116">
    <property type="protein sequence ID" value="RJQ80223.1"/>
    <property type="molecule type" value="Genomic_DNA"/>
</dbReference>
<gene>
    <name evidence="1" type="ORF">D5S19_25050</name>
</gene>
<protein>
    <submittedName>
        <fullName evidence="1">Uncharacterized protein</fullName>
    </submittedName>
</protein>
<organism evidence="1 2">
    <name type="scientific">Amycolatopsis panacis</name>
    <dbReference type="NCBI Taxonomy" id="2340917"/>
    <lineage>
        <taxon>Bacteria</taxon>
        <taxon>Bacillati</taxon>
        <taxon>Actinomycetota</taxon>
        <taxon>Actinomycetes</taxon>
        <taxon>Pseudonocardiales</taxon>
        <taxon>Pseudonocardiaceae</taxon>
        <taxon>Amycolatopsis</taxon>
    </lineage>
</organism>
<evidence type="ECO:0000313" key="1">
    <source>
        <dbReference type="EMBL" id="RJQ80223.1"/>
    </source>
</evidence>
<sequence>MSVAINQALTLRQAFTADQPTGIRRDLARTVRSAWTLSSTEDWRFPHTRGRRGWTTRFAHRTFDRLLSAAMTDPVLAYHVAEVFALTRPPGSLATARVLRALTGRRTCGAHLSRP</sequence>
<dbReference type="Proteomes" id="UP000285112">
    <property type="component" value="Unassembled WGS sequence"/>
</dbReference>
<comment type="caution">
    <text evidence="1">The sequence shown here is derived from an EMBL/GenBank/DDBJ whole genome shotgun (WGS) entry which is preliminary data.</text>
</comment>
<name>A0A419HTT7_9PSEU</name>
<evidence type="ECO:0000313" key="2">
    <source>
        <dbReference type="Proteomes" id="UP000285112"/>
    </source>
</evidence>
<dbReference type="AlphaFoldDB" id="A0A419HTT7"/>
<dbReference type="RefSeq" id="WP_120025847.1">
    <property type="nucleotide sequence ID" value="NZ_QZFV01000116.1"/>
</dbReference>
<proteinExistence type="predicted"/>
<keyword evidence="2" id="KW-1185">Reference proteome</keyword>
<reference evidence="1 2" key="1">
    <citation type="submission" date="2018-09" db="EMBL/GenBank/DDBJ databases">
        <title>YIM PH 21725 draft genome.</title>
        <authorList>
            <person name="Miao C."/>
        </authorList>
    </citation>
    <scope>NUCLEOTIDE SEQUENCE [LARGE SCALE GENOMIC DNA]</scope>
    <source>
        <strain evidence="2">YIM PH21725</strain>
    </source>
</reference>
<accession>A0A419HTT7</accession>